<feature type="binding site" evidence="6">
    <location>
        <position position="91"/>
    </location>
    <ligand>
        <name>Mg(2+)</name>
        <dbReference type="ChEBI" id="CHEBI:18420"/>
    </ligand>
</feature>
<comment type="similarity">
    <text evidence="6">Belongs to the PINc/VapC protein family.</text>
</comment>
<accession>A0A0S4QRG5</accession>
<keyword evidence="4 6" id="KW-0378">Hydrolase</keyword>
<dbReference type="GO" id="GO:0004540">
    <property type="term" value="F:RNA nuclease activity"/>
    <property type="evidence" value="ECO:0007669"/>
    <property type="project" value="InterPro"/>
</dbReference>
<evidence type="ECO:0000256" key="5">
    <source>
        <dbReference type="ARBA" id="ARBA00022842"/>
    </source>
</evidence>
<evidence type="ECO:0000259" key="7">
    <source>
        <dbReference type="Pfam" id="PF01850"/>
    </source>
</evidence>
<dbReference type="HAMAP" id="MF_00265">
    <property type="entry name" value="VapC_Nob1"/>
    <property type="match status" value="1"/>
</dbReference>
<dbReference type="CDD" id="cd09874">
    <property type="entry name" value="PIN_MT3492-like"/>
    <property type="match status" value="1"/>
</dbReference>
<dbReference type="Pfam" id="PF01850">
    <property type="entry name" value="PIN"/>
    <property type="match status" value="1"/>
</dbReference>
<keyword evidence="2 6" id="KW-0540">Nuclease</keyword>
<proteinExistence type="inferred from homology"/>
<evidence type="ECO:0000256" key="3">
    <source>
        <dbReference type="ARBA" id="ARBA00022723"/>
    </source>
</evidence>
<evidence type="ECO:0000256" key="4">
    <source>
        <dbReference type="ARBA" id="ARBA00022801"/>
    </source>
</evidence>
<keyword evidence="3 6" id="KW-0479">Metal-binding</keyword>
<dbReference type="Gene3D" id="3.40.50.1010">
    <property type="entry name" value="5'-nuclease"/>
    <property type="match status" value="1"/>
</dbReference>
<dbReference type="Proteomes" id="UP000198802">
    <property type="component" value="Unassembled WGS sequence"/>
</dbReference>
<organism evidence="8 9">
    <name type="scientific">Parafrankia irregularis</name>
    <dbReference type="NCBI Taxonomy" id="795642"/>
    <lineage>
        <taxon>Bacteria</taxon>
        <taxon>Bacillati</taxon>
        <taxon>Actinomycetota</taxon>
        <taxon>Actinomycetes</taxon>
        <taxon>Frankiales</taxon>
        <taxon>Frankiaceae</taxon>
        <taxon>Parafrankia</taxon>
    </lineage>
</organism>
<sequence>MIYLDSAAVVKLVVAEPESAALVDWLNARDDVARFTSALAEVEVARAIRRAAPEASGRVPRVLDRMYRLEIDGRVRNVAAAFDDPLLRSLDAIHLATALRLVDANDTQLEAFVTYDKRLLEAARRADLPTASPGPPSASAG</sequence>
<dbReference type="RefSeq" id="WP_091280914.1">
    <property type="nucleotide sequence ID" value="NZ_FAOZ01000017.1"/>
</dbReference>
<comment type="cofactor">
    <cofactor evidence="6">
        <name>Mg(2+)</name>
        <dbReference type="ChEBI" id="CHEBI:18420"/>
    </cofactor>
</comment>
<keyword evidence="5 6" id="KW-0460">Magnesium</keyword>
<keyword evidence="9" id="KW-1185">Reference proteome</keyword>
<gene>
    <name evidence="6" type="primary">vapC</name>
    <name evidence="8" type="ORF">Ga0074812_117106</name>
</gene>
<feature type="domain" description="PIN" evidence="7">
    <location>
        <begin position="2"/>
        <end position="123"/>
    </location>
</feature>
<keyword evidence="1 6" id="KW-1277">Toxin-antitoxin system</keyword>
<keyword evidence="6" id="KW-0800">Toxin</keyword>
<dbReference type="EC" id="3.1.-.-" evidence="6"/>
<evidence type="ECO:0000256" key="2">
    <source>
        <dbReference type="ARBA" id="ARBA00022722"/>
    </source>
</evidence>
<evidence type="ECO:0000313" key="8">
    <source>
        <dbReference type="EMBL" id="CUU58197.1"/>
    </source>
</evidence>
<reference evidence="9" key="1">
    <citation type="submission" date="2015-11" db="EMBL/GenBank/DDBJ databases">
        <authorList>
            <person name="Varghese N."/>
        </authorList>
    </citation>
    <scope>NUCLEOTIDE SEQUENCE [LARGE SCALE GENOMIC DNA]</scope>
    <source>
        <strain evidence="9">DSM 45899</strain>
    </source>
</reference>
<comment type="function">
    <text evidence="6">Toxic component of a toxin-antitoxin (TA) system. An RNase.</text>
</comment>
<dbReference type="InterPro" id="IPR029060">
    <property type="entry name" value="PIN-like_dom_sf"/>
</dbReference>
<dbReference type="GO" id="GO:0000287">
    <property type="term" value="F:magnesium ion binding"/>
    <property type="evidence" value="ECO:0007669"/>
    <property type="project" value="UniProtKB-UniRule"/>
</dbReference>
<dbReference type="EMBL" id="FAOZ01000017">
    <property type="protein sequence ID" value="CUU58197.1"/>
    <property type="molecule type" value="Genomic_DNA"/>
</dbReference>
<dbReference type="SUPFAM" id="SSF88723">
    <property type="entry name" value="PIN domain-like"/>
    <property type="match status" value="1"/>
</dbReference>
<name>A0A0S4QRG5_9ACTN</name>
<protein>
    <recommendedName>
        <fullName evidence="6">Ribonuclease VapC</fullName>
        <shortName evidence="6">RNase VapC</shortName>
        <ecNumber evidence="6">3.1.-.-</ecNumber>
    </recommendedName>
    <alternativeName>
        <fullName evidence="6">Toxin VapC</fullName>
    </alternativeName>
</protein>
<dbReference type="GO" id="GO:0016787">
    <property type="term" value="F:hydrolase activity"/>
    <property type="evidence" value="ECO:0007669"/>
    <property type="project" value="UniProtKB-KW"/>
</dbReference>
<dbReference type="GO" id="GO:0090729">
    <property type="term" value="F:toxin activity"/>
    <property type="evidence" value="ECO:0007669"/>
    <property type="project" value="UniProtKB-KW"/>
</dbReference>
<dbReference type="InterPro" id="IPR022907">
    <property type="entry name" value="VapC_family"/>
</dbReference>
<evidence type="ECO:0000256" key="6">
    <source>
        <dbReference type="HAMAP-Rule" id="MF_00265"/>
    </source>
</evidence>
<evidence type="ECO:0000256" key="1">
    <source>
        <dbReference type="ARBA" id="ARBA00022649"/>
    </source>
</evidence>
<dbReference type="AlphaFoldDB" id="A0A0S4QRG5"/>
<feature type="binding site" evidence="6">
    <location>
        <position position="5"/>
    </location>
    <ligand>
        <name>Mg(2+)</name>
        <dbReference type="ChEBI" id="CHEBI:18420"/>
    </ligand>
</feature>
<dbReference type="InterPro" id="IPR002716">
    <property type="entry name" value="PIN_dom"/>
</dbReference>
<evidence type="ECO:0000313" key="9">
    <source>
        <dbReference type="Proteomes" id="UP000198802"/>
    </source>
</evidence>